<dbReference type="Gene3D" id="3.90.226.10">
    <property type="entry name" value="2-enoyl-CoA Hydratase, Chain A, domain 1"/>
    <property type="match status" value="1"/>
</dbReference>
<dbReference type="InterPro" id="IPR001753">
    <property type="entry name" value="Enoyl-CoA_hydra/iso"/>
</dbReference>
<dbReference type="Proteomes" id="UP000275727">
    <property type="component" value="Chromosome"/>
</dbReference>
<dbReference type="Gene3D" id="1.10.12.10">
    <property type="entry name" value="Lyase 2-enoyl-coa Hydratase, Chain A, domain 2"/>
    <property type="match status" value="1"/>
</dbReference>
<sequence>MTANEAFVTTTMEGGVLRLTLNASSSRNSLSFAMIEALRAALRAADVDRDVRVIVIAAAGHVFSAGHDLKEMDAARAAEDGGRGAFIRLFEACGQLMQEIVNHRCPVIAEVAGVATAAGCQLVASCDLAVAGRAARFATPGVRIGLFCSTPMVALTRNLSAKHAMEMLLTGDLIDAERAAEIGLVNRVVDDAALTAETMALAAQIAGRSQLTVGIGKRAFYAQREMPLAEAYAYASTVMAENMMAADACEGIGAFIAKRDPVWTDS</sequence>
<dbReference type="GO" id="GO:0006631">
    <property type="term" value="P:fatty acid metabolic process"/>
    <property type="evidence" value="ECO:0007669"/>
    <property type="project" value="UniProtKB-KW"/>
</dbReference>
<accession>A0AAD1G0H4</accession>
<dbReference type="PANTHER" id="PTHR43602">
    <property type="match status" value="1"/>
</dbReference>
<dbReference type="RefSeq" id="WP_121047343.1">
    <property type="nucleotide sequence ID" value="NZ_AP018711.1"/>
</dbReference>
<reference evidence="8 10" key="2">
    <citation type="submission" date="2018-10" db="EMBL/GenBank/DDBJ databases">
        <title>Genomic Encyclopedia of Type Strains, Phase IV (KMG-IV): sequencing the most valuable type-strain genomes for metagenomic binning, comparative biology and taxonomic classification.</title>
        <authorList>
            <person name="Goeker M."/>
        </authorList>
    </citation>
    <scope>NUCLEOTIDE SEQUENCE [LARGE SCALE GENOMIC DNA]</scope>
    <source>
        <strain evidence="8 10">DSM 19791</strain>
    </source>
</reference>
<evidence type="ECO:0000313" key="7">
    <source>
        <dbReference type="EMBL" id="BBE33748.1"/>
    </source>
</evidence>
<dbReference type="InterPro" id="IPR052377">
    <property type="entry name" value="Mitochondrial_ECH-domain"/>
</dbReference>
<evidence type="ECO:0000313" key="10">
    <source>
        <dbReference type="Proteomes" id="UP000276029"/>
    </source>
</evidence>
<evidence type="ECO:0000256" key="1">
    <source>
        <dbReference type="ARBA" id="ARBA00005254"/>
    </source>
</evidence>
<evidence type="ECO:0000313" key="9">
    <source>
        <dbReference type="Proteomes" id="UP000275727"/>
    </source>
</evidence>
<evidence type="ECO:0000256" key="4">
    <source>
        <dbReference type="ARBA" id="ARBA00023098"/>
    </source>
</evidence>
<dbReference type="GO" id="GO:0016836">
    <property type="term" value="F:hydro-lyase activity"/>
    <property type="evidence" value="ECO:0007669"/>
    <property type="project" value="TreeGrafter"/>
</dbReference>
<evidence type="ECO:0000313" key="8">
    <source>
        <dbReference type="EMBL" id="RKS90832.1"/>
    </source>
</evidence>
<dbReference type="PANTHER" id="PTHR43602:SF1">
    <property type="entry name" value="ENOYL-COA HYDRATASE DOMAIN-CONTAINING PROTEIN 3, MITOCHONDRIAL"/>
    <property type="match status" value="1"/>
</dbReference>
<keyword evidence="10" id="KW-1185">Reference proteome</keyword>
<evidence type="ECO:0000256" key="2">
    <source>
        <dbReference type="ARBA" id="ARBA00022832"/>
    </source>
</evidence>
<proteinExistence type="inferred from homology"/>
<dbReference type="Proteomes" id="UP000276029">
    <property type="component" value="Unassembled WGS sequence"/>
</dbReference>
<comment type="similarity">
    <text evidence="1">Belongs to the enoyl-CoA hydratase/isomerase family.</text>
</comment>
<dbReference type="KEGG" id="smic:SmB9_14060"/>
<evidence type="ECO:0000256" key="5">
    <source>
        <dbReference type="ARBA" id="ARBA00037410"/>
    </source>
</evidence>
<dbReference type="Pfam" id="PF00378">
    <property type="entry name" value="ECH_1"/>
    <property type="match status" value="1"/>
</dbReference>
<keyword evidence="2" id="KW-0276">Fatty acid metabolism</keyword>
<reference evidence="7 9" key="1">
    <citation type="submission" date="2018-06" db="EMBL/GenBank/DDBJ databases">
        <title>Complete Genome Sequence of the Microcystin-Degrading Bacterium Sphingosinicella microcystinivorans Strain B-9.</title>
        <authorList>
            <person name="Jin H."/>
            <person name="Nishizawa T."/>
            <person name="Guo Y."/>
            <person name="Nishizawa A."/>
            <person name="Park H."/>
            <person name="Kato H."/>
            <person name="Tsuji K."/>
            <person name="Harada K."/>
        </authorList>
    </citation>
    <scope>NUCLEOTIDE SEQUENCE [LARGE SCALE GENOMIC DNA]</scope>
    <source>
        <strain evidence="7 9">B9</strain>
    </source>
</reference>
<name>A0AAD1G0H4_SPHMI</name>
<comment type="function">
    <text evidence="5">May play a role in fatty acid biosynthesis and insulin sensitivity.</text>
</comment>
<dbReference type="SUPFAM" id="SSF52096">
    <property type="entry name" value="ClpP/crotonase"/>
    <property type="match status" value="1"/>
</dbReference>
<dbReference type="NCBIfam" id="NF006008">
    <property type="entry name" value="PRK08139.1"/>
    <property type="match status" value="1"/>
</dbReference>
<dbReference type="InterPro" id="IPR029045">
    <property type="entry name" value="ClpP/crotonase-like_dom_sf"/>
</dbReference>
<evidence type="ECO:0000256" key="6">
    <source>
        <dbReference type="ARBA" id="ARBA00040545"/>
    </source>
</evidence>
<organism evidence="7 9">
    <name type="scientific">Sphingosinicella microcystinivorans</name>
    <dbReference type="NCBI Taxonomy" id="335406"/>
    <lineage>
        <taxon>Bacteria</taxon>
        <taxon>Pseudomonadati</taxon>
        <taxon>Pseudomonadota</taxon>
        <taxon>Alphaproteobacteria</taxon>
        <taxon>Sphingomonadales</taxon>
        <taxon>Sphingosinicellaceae</taxon>
        <taxon>Sphingosinicella</taxon>
    </lineage>
</organism>
<keyword evidence="4" id="KW-0443">Lipid metabolism</keyword>
<dbReference type="CDD" id="cd06558">
    <property type="entry name" value="crotonase-like"/>
    <property type="match status" value="1"/>
</dbReference>
<dbReference type="EMBL" id="RBWX01000007">
    <property type="protein sequence ID" value="RKS90832.1"/>
    <property type="molecule type" value="Genomic_DNA"/>
</dbReference>
<dbReference type="EMBL" id="AP018711">
    <property type="protein sequence ID" value="BBE33748.1"/>
    <property type="molecule type" value="Genomic_DNA"/>
</dbReference>
<dbReference type="InterPro" id="IPR014748">
    <property type="entry name" value="Enoyl-CoA_hydra_C"/>
</dbReference>
<protein>
    <recommendedName>
        <fullName evidence="6">Enoyl-CoA hydratase domain-containing protein 3, mitochondrial</fullName>
    </recommendedName>
</protein>
<gene>
    <name evidence="8" type="ORF">DFR51_0374</name>
    <name evidence="7" type="ORF">SmB9_14060</name>
</gene>
<keyword evidence="3" id="KW-0809">Transit peptide</keyword>
<evidence type="ECO:0000256" key="3">
    <source>
        <dbReference type="ARBA" id="ARBA00022946"/>
    </source>
</evidence>
<dbReference type="AlphaFoldDB" id="A0AAD1G0H4"/>